<dbReference type="GO" id="GO:0030334">
    <property type="term" value="P:regulation of cell migration"/>
    <property type="evidence" value="ECO:0007669"/>
    <property type="project" value="TreeGrafter"/>
</dbReference>
<feature type="compositionally biased region" description="Low complexity" evidence="2">
    <location>
        <begin position="480"/>
        <end position="495"/>
    </location>
</feature>
<feature type="compositionally biased region" description="Low complexity" evidence="2">
    <location>
        <begin position="176"/>
        <end position="200"/>
    </location>
</feature>
<evidence type="ECO:0000313" key="4">
    <source>
        <dbReference type="EMBL" id="CAG7721617.1"/>
    </source>
</evidence>
<feature type="compositionally biased region" description="Polar residues" evidence="2">
    <location>
        <begin position="1119"/>
        <end position="1133"/>
    </location>
</feature>
<feature type="domain" description="Angiomotin C-terminal" evidence="3">
    <location>
        <begin position="520"/>
        <end position="635"/>
    </location>
</feature>
<name>A0A8J2JMK8_9HEXA</name>
<feature type="region of interest" description="Disordered" evidence="2">
    <location>
        <begin position="1"/>
        <end position="62"/>
    </location>
</feature>
<evidence type="ECO:0000259" key="3">
    <source>
        <dbReference type="Pfam" id="PF12240"/>
    </source>
</evidence>
<feature type="region of interest" description="Disordered" evidence="2">
    <location>
        <begin position="119"/>
        <end position="145"/>
    </location>
</feature>
<feature type="compositionally biased region" description="Low complexity" evidence="2">
    <location>
        <begin position="124"/>
        <end position="137"/>
    </location>
</feature>
<keyword evidence="5" id="KW-1185">Reference proteome</keyword>
<reference evidence="4" key="1">
    <citation type="submission" date="2021-06" db="EMBL/GenBank/DDBJ databases">
        <authorList>
            <person name="Hodson N. C."/>
            <person name="Mongue J. A."/>
            <person name="Jaron S. K."/>
        </authorList>
    </citation>
    <scope>NUCLEOTIDE SEQUENCE</scope>
</reference>
<feature type="compositionally biased region" description="Low complexity" evidence="2">
    <location>
        <begin position="867"/>
        <end position="889"/>
    </location>
</feature>
<accession>A0A8J2JMK8</accession>
<dbReference type="PANTHER" id="PTHR14826">
    <property type="entry name" value="ANGIOMOTIN"/>
    <property type="match status" value="1"/>
</dbReference>
<dbReference type="InterPro" id="IPR051747">
    <property type="entry name" value="Angiomotin-like"/>
</dbReference>
<feature type="domain" description="Angiomotin C-terminal" evidence="3">
    <location>
        <begin position="417"/>
        <end position="476"/>
    </location>
</feature>
<keyword evidence="1" id="KW-0175">Coiled coil</keyword>
<dbReference type="AlphaFoldDB" id="A0A8J2JMK8"/>
<dbReference type="Proteomes" id="UP000708208">
    <property type="component" value="Unassembled WGS sequence"/>
</dbReference>
<feature type="compositionally biased region" description="Basic and acidic residues" evidence="2">
    <location>
        <begin position="14"/>
        <end position="36"/>
    </location>
</feature>
<feature type="region of interest" description="Disordered" evidence="2">
    <location>
        <begin position="1165"/>
        <end position="1186"/>
    </location>
</feature>
<feature type="compositionally biased region" description="Polar residues" evidence="2">
    <location>
        <begin position="37"/>
        <end position="49"/>
    </location>
</feature>
<feature type="region of interest" description="Disordered" evidence="2">
    <location>
        <begin position="1062"/>
        <end position="1145"/>
    </location>
</feature>
<organism evidence="4 5">
    <name type="scientific">Allacma fusca</name>
    <dbReference type="NCBI Taxonomy" id="39272"/>
    <lineage>
        <taxon>Eukaryota</taxon>
        <taxon>Metazoa</taxon>
        <taxon>Ecdysozoa</taxon>
        <taxon>Arthropoda</taxon>
        <taxon>Hexapoda</taxon>
        <taxon>Collembola</taxon>
        <taxon>Symphypleona</taxon>
        <taxon>Sminthuridae</taxon>
        <taxon>Allacma</taxon>
    </lineage>
</organism>
<dbReference type="InterPro" id="IPR024646">
    <property type="entry name" value="Angiomotin_C"/>
</dbReference>
<evidence type="ECO:0000256" key="2">
    <source>
        <dbReference type="SAM" id="MobiDB-lite"/>
    </source>
</evidence>
<comment type="caution">
    <text evidence="4">The sequence shown here is derived from an EMBL/GenBank/DDBJ whole genome shotgun (WGS) entry which is preliminary data.</text>
</comment>
<feature type="region of interest" description="Disordered" evidence="2">
    <location>
        <begin position="163"/>
        <end position="241"/>
    </location>
</feature>
<protein>
    <recommendedName>
        <fullName evidence="3">Angiomotin C-terminal domain-containing protein</fullName>
    </recommendedName>
</protein>
<dbReference type="GO" id="GO:0005886">
    <property type="term" value="C:plasma membrane"/>
    <property type="evidence" value="ECO:0007669"/>
    <property type="project" value="TreeGrafter"/>
</dbReference>
<feature type="compositionally biased region" description="Polar residues" evidence="2">
    <location>
        <begin position="852"/>
        <end position="866"/>
    </location>
</feature>
<dbReference type="EMBL" id="CAJVCH010081146">
    <property type="protein sequence ID" value="CAG7721617.1"/>
    <property type="molecule type" value="Genomic_DNA"/>
</dbReference>
<feature type="region of interest" description="Disordered" evidence="2">
    <location>
        <begin position="560"/>
        <end position="583"/>
    </location>
</feature>
<evidence type="ECO:0000313" key="5">
    <source>
        <dbReference type="Proteomes" id="UP000708208"/>
    </source>
</evidence>
<feature type="coiled-coil region" evidence="1">
    <location>
        <begin position="249"/>
        <end position="293"/>
    </location>
</feature>
<evidence type="ECO:0000256" key="1">
    <source>
        <dbReference type="SAM" id="Coils"/>
    </source>
</evidence>
<feature type="coiled-coil region" evidence="1">
    <location>
        <begin position="519"/>
        <end position="546"/>
    </location>
</feature>
<proteinExistence type="predicted"/>
<dbReference type="GO" id="GO:0005923">
    <property type="term" value="C:bicellular tight junction"/>
    <property type="evidence" value="ECO:0007669"/>
    <property type="project" value="TreeGrafter"/>
</dbReference>
<gene>
    <name evidence="4" type="ORF">AFUS01_LOCUS10819</name>
</gene>
<feature type="compositionally biased region" description="Polar residues" evidence="2">
    <location>
        <begin position="1069"/>
        <end position="1095"/>
    </location>
</feature>
<dbReference type="PANTHER" id="PTHR14826:SF14">
    <property type="entry name" value="ANGIOMOTIN_C DOMAIN-CONTAINING PROTEIN"/>
    <property type="match status" value="1"/>
</dbReference>
<dbReference type="GO" id="GO:0030036">
    <property type="term" value="P:actin cytoskeleton organization"/>
    <property type="evidence" value="ECO:0007669"/>
    <property type="project" value="TreeGrafter"/>
</dbReference>
<feature type="region of interest" description="Disordered" evidence="2">
    <location>
        <begin position="741"/>
        <end position="787"/>
    </location>
</feature>
<feature type="region of interest" description="Disordered" evidence="2">
    <location>
        <begin position="639"/>
        <end position="662"/>
    </location>
</feature>
<feature type="compositionally biased region" description="Low complexity" evidence="2">
    <location>
        <begin position="461"/>
        <end position="471"/>
    </location>
</feature>
<sequence length="1186" mass="129091">MDSLLDSSTEELSTEERLILSSRKRQEPQGEEHDNSTNKGEPQVSNQLDSSSSGSECSSICGDREVEREPGLIYGKSKLNNMSLDSNSHSAYNTLIIHHNNSSLLADTWIPASHEFTSVGMGANRNSNPRSSTSPTRDNPGALSEIPRDCLDQLTVLKHLAKEVQQDPVSGPTGQSLLRSSSFSKSQPDLTQSSLLSTSSECHDLVPKAKKKKHPHSSGASGSSKQSVQISGKNTPPCHASSGPSVQILEILMRENANLKAELVNAHRKISIIQKLEAELTRLQASHAALFESTERRESLERTARSKLSTEVKRLTAVNRELLSSSNSLQNLSPYAASSDIELLKKELVKKDLTIAQLVSQNKELIATKERQEIELAAQRATLAEQRNHIDILDTALTNAQSNVLRLEEEARKKQEYVDKVSQLQRALSSLQLSSEKREQSEKKLRNQLETEVTDLKLQLASSNASSNNHSQITHSSTPSLLNSNSNGRQYQQQPGPQPPPYPGIQHSSHCSNNQLNIQVQTQQEIQNLQDKLKASEEKILTLDAQVAKWEQFFASAGSEKPNLASNSVSTPNTPNSWSSRGGTPHFFGSNSSSGVPDDLMQTQSRATDLEWKIKDLESRLSERDAMIRVLHLQNVPSSTSGYSGLTNQNANNSSGASPLFSSFNSSSSSSVAAMALPSYRESPTYSSANGKNHQVSVSLASISQNPINMMDPVLMYSKMGKCDSEPPSYANLPMKMRLGGSGSSLAKNSNESLQSGNGNCSGPMGTSGHGSLSTSSNKSGNQGAGKSIEEQLKELDNQLLTKDSLIQALQREREKYPNHYWKKKPFLPPLPLPKLPNSLSHFQHPMQIQYPSHSQSVGNQQTIRTSSGPPFISPSGSSNSSSLNPPVSHGTTLSLSNSVDSILSDGNKNPNCNVNVFTPVTSLPKGLPPKSPVEVSATTANKCRSLERNKPTTELGAGKYTAVNYDATRCKSLDRREMKSHGKAEEKQEKKLLKSSVSSKAAFFGQLLTRRSPSPSRNKEKEKPSPEQSSSQTHITQPKVVRFPFATIGKTSDSEHDLDAAFLDKQGRSSQRNRVSKWTMSSSNLEAVQEQEPTGSPWIQRRSAEVLESGLAPPLHDQITTGSNGGSRNETSGPAPAAADSKKWGKIVKTPFGLRYTFGSPKLSESVSASKLKGADGNQIKDRLF</sequence>
<feature type="compositionally biased region" description="Low complexity" evidence="2">
    <location>
        <begin position="653"/>
        <end position="662"/>
    </location>
</feature>
<dbReference type="Pfam" id="PF12240">
    <property type="entry name" value="Angiomotin_C"/>
    <property type="match status" value="2"/>
</dbReference>
<feature type="region of interest" description="Disordered" evidence="2">
    <location>
        <begin position="921"/>
        <end position="956"/>
    </location>
</feature>
<feature type="region of interest" description="Disordered" evidence="2">
    <location>
        <begin position="461"/>
        <end position="511"/>
    </location>
</feature>
<feature type="compositionally biased region" description="Basic and acidic residues" evidence="2">
    <location>
        <begin position="975"/>
        <end position="993"/>
    </location>
</feature>
<feature type="region of interest" description="Disordered" evidence="2">
    <location>
        <begin position="852"/>
        <end position="893"/>
    </location>
</feature>
<feature type="compositionally biased region" description="Low complexity" evidence="2">
    <location>
        <begin position="217"/>
        <end position="229"/>
    </location>
</feature>
<feature type="compositionally biased region" description="Polar residues" evidence="2">
    <location>
        <begin position="744"/>
        <end position="761"/>
    </location>
</feature>
<feature type="region of interest" description="Disordered" evidence="2">
    <location>
        <begin position="975"/>
        <end position="1043"/>
    </location>
</feature>
<feature type="compositionally biased region" description="Low complexity" evidence="2">
    <location>
        <begin position="50"/>
        <end position="59"/>
    </location>
</feature>
<feature type="compositionally biased region" description="Polar residues" evidence="2">
    <location>
        <begin position="639"/>
        <end position="652"/>
    </location>
</feature>
<dbReference type="OrthoDB" id="5974715at2759"/>
<feature type="compositionally biased region" description="Low complexity" evidence="2">
    <location>
        <begin position="770"/>
        <end position="782"/>
    </location>
</feature>
<dbReference type="GO" id="GO:0031410">
    <property type="term" value="C:cytoplasmic vesicle"/>
    <property type="evidence" value="ECO:0007669"/>
    <property type="project" value="TreeGrafter"/>
</dbReference>
<feature type="compositionally biased region" description="Low complexity" evidence="2">
    <location>
        <begin position="566"/>
        <end position="580"/>
    </location>
</feature>